<keyword evidence="2 5" id="KW-0812">Transmembrane</keyword>
<dbReference type="Proteomes" id="UP000658278">
    <property type="component" value="Unassembled WGS sequence"/>
</dbReference>
<keyword evidence="8" id="KW-1185">Reference proteome</keyword>
<dbReference type="EMBL" id="JAENII010000003">
    <property type="protein sequence ID" value="MBK1826329.1"/>
    <property type="molecule type" value="Genomic_DNA"/>
</dbReference>
<dbReference type="RefSeq" id="WP_200277184.1">
    <property type="nucleotide sequence ID" value="NZ_JAENII010000003.1"/>
</dbReference>
<reference evidence="7" key="1">
    <citation type="submission" date="2021-01" db="EMBL/GenBank/DDBJ databases">
        <title>Modified the classification status of verrucomicrobia.</title>
        <authorList>
            <person name="Feng X."/>
        </authorList>
    </citation>
    <scope>NUCLEOTIDE SEQUENCE</scope>
    <source>
        <strain evidence="7">KCTC 22201</strain>
    </source>
</reference>
<evidence type="ECO:0000256" key="4">
    <source>
        <dbReference type="ARBA" id="ARBA00023136"/>
    </source>
</evidence>
<evidence type="ECO:0000313" key="7">
    <source>
        <dbReference type="EMBL" id="MBK1826329.1"/>
    </source>
</evidence>
<feature type="transmembrane region" description="Helical" evidence="5">
    <location>
        <begin position="56"/>
        <end position="76"/>
    </location>
</feature>
<keyword evidence="3 5" id="KW-1133">Transmembrane helix</keyword>
<protein>
    <submittedName>
        <fullName evidence="7">DoxX family protein</fullName>
    </submittedName>
</protein>
<feature type="transmembrane region" description="Helical" evidence="5">
    <location>
        <begin position="83"/>
        <end position="103"/>
    </location>
</feature>
<dbReference type="InterPro" id="IPR009908">
    <property type="entry name" value="Methylamine_util_MauE"/>
</dbReference>
<keyword evidence="4 5" id="KW-0472">Membrane</keyword>
<feature type="domain" description="Methylamine utilisation protein MauE" evidence="6">
    <location>
        <begin position="9"/>
        <end position="132"/>
    </location>
</feature>
<dbReference type="GO" id="GO:0016020">
    <property type="term" value="C:membrane"/>
    <property type="evidence" value="ECO:0007669"/>
    <property type="project" value="UniProtKB-SubCell"/>
</dbReference>
<comment type="caution">
    <text evidence="7">The sequence shown here is derived from an EMBL/GenBank/DDBJ whole genome shotgun (WGS) entry which is preliminary data.</text>
</comment>
<dbReference type="AlphaFoldDB" id="A0A934RBM4"/>
<organism evidence="7 8">
    <name type="scientific">Haloferula rosea</name>
    <dbReference type="NCBI Taxonomy" id="490093"/>
    <lineage>
        <taxon>Bacteria</taxon>
        <taxon>Pseudomonadati</taxon>
        <taxon>Verrucomicrobiota</taxon>
        <taxon>Verrucomicrobiia</taxon>
        <taxon>Verrucomicrobiales</taxon>
        <taxon>Verrucomicrobiaceae</taxon>
        <taxon>Haloferula</taxon>
    </lineage>
</organism>
<evidence type="ECO:0000256" key="5">
    <source>
        <dbReference type="SAM" id="Phobius"/>
    </source>
</evidence>
<proteinExistence type="predicted"/>
<comment type="subcellular location">
    <subcellularLocation>
        <location evidence="1">Membrane</location>
        <topology evidence="1">Multi-pass membrane protein</topology>
    </subcellularLocation>
</comment>
<evidence type="ECO:0000256" key="2">
    <source>
        <dbReference type="ARBA" id="ARBA00022692"/>
    </source>
</evidence>
<name>A0A934RBM4_9BACT</name>
<evidence type="ECO:0000256" key="1">
    <source>
        <dbReference type="ARBA" id="ARBA00004141"/>
    </source>
</evidence>
<dbReference type="Pfam" id="PF07291">
    <property type="entry name" value="MauE"/>
    <property type="match status" value="1"/>
</dbReference>
<dbReference type="GO" id="GO:0030416">
    <property type="term" value="P:methylamine metabolic process"/>
    <property type="evidence" value="ECO:0007669"/>
    <property type="project" value="InterPro"/>
</dbReference>
<sequence>MQPKTPLDYTVLSFRVLLGVWFLSIGLDKLLRVGVVEFSRQVAEFRILLDPWNLPVAYVVVWLEVIAGLCLVTGWLNRGAVRLMIGLTLLFLFVNGQAMALGFEPDCGCFGKFFELGQTAKMWLLVVQLGSLVFLMLSDSFRKKRLFAGSRMRLST</sequence>
<evidence type="ECO:0000313" key="8">
    <source>
        <dbReference type="Proteomes" id="UP000658278"/>
    </source>
</evidence>
<evidence type="ECO:0000259" key="6">
    <source>
        <dbReference type="Pfam" id="PF07291"/>
    </source>
</evidence>
<feature type="transmembrane region" description="Helical" evidence="5">
    <location>
        <begin position="7"/>
        <end position="27"/>
    </location>
</feature>
<feature type="transmembrane region" description="Helical" evidence="5">
    <location>
        <begin position="123"/>
        <end position="141"/>
    </location>
</feature>
<accession>A0A934RBM4</accession>
<evidence type="ECO:0000256" key="3">
    <source>
        <dbReference type="ARBA" id="ARBA00022989"/>
    </source>
</evidence>
<gene>
    <name evidence="7" type="ORF">JIN81_04820</name>
</gene>